<dbReference type="AlphaFoldDB" id="N8X2P9"/>
<protein>
    <recommendedName>
        <fullName evidence="1">DUF1330 domain-containing protein</fullName>
    </recommendedName>
</protein>
<gene>
    <name evidence="2" type="ORF">F964_00437</name>
</gene>
<feature type="domain" description="DUF1330" evidence="1">
    <location>
        <begin position="2"/>
        <end position="93"/>
    </location>
</feature>
<evidence type="ECO:0000259" key="1">
    <source>
        <dbReference type="Pfam" id="PF07045"/>
    </source>
</evidence>
<name>N8X2P9_ACIGI</name>
<proteinExistence type="predicted"/>
<dbReference type="PANTHER" id="PTHR41521:SF4">
    <property type="entry name" value="BLR0684 PROTEIN"/>
    <property type="match status" value="1"/>
</dbReference>
<dbReference type="InterPro" id="IPR011008">
    <property type="entry name" value="Dimeric_a/b-barrel"/>
</dbReference>
<comment type="caution">
    <text evidence="2">The sequence shown here is derived from an EMBL/GenBank/DDBJ whole genome shotgun (WGS) entry which is preliminary data.</text>
</comment>
<dbReference type="PATRIC" id="fig|1217656.3.peg.429"/>
<dbReference type="EMBL" id="APPJ01000004">
    <property type="protein sequence ID" value="ENV18637.1"/>
    <property type="molecule type" value="Genomic_DNA"/>
</dbReference>
<dbReference type="Pfam" id="PF07045">
    <property type="entry name" value="DUF1330"/>
    <property type="match status" value="1"/>
</dbReference>
<keyword evidence="3" id="KW-1185">Reference proteome</keyword>
<dbReference type="Gene3D" id="3.30.70.100">
    <property type="match status" value="1"/>
</dbReference>
<dbReference type="PANTHER" id="PTHR41521">
    <property type="match status" value="1"/>
</dbReference>
<dbReference type="HOGENOM" id="CLU_145407_3_0_6"/>
<dbReference type="SUPFAM" id="SSF54909">
    <property type="entry name" value="Dimeric alpha+beta barrel"/>
    <property type="match status" value="1"/>
</dbReference>
<dbReference type="InterPro" id="IPR010753">
    <property type="entry name" value="DUF1330"/>
</dbReference>
<accession>N8X2P9</accession>
<organism evidence="2 3">
    <name type="scientific">Acinetobacter guillouiae NIPH 991</name>
    <dbReference type="NCBI Taxonomy" id="1217656"/>
    <lineage>
        <taxon>Bacteria</taxon>
        <taxon>Pseudomonadati</taxon>
        <taxon>Pseudomonadota</taxon>
        <taxon>Gammaproteobacteria</taxon>
        <taxon>Moraxellales</taxon>
        <taxon>Moraxellaceae</taxon>
        <taxon>Acinetobacter</taxon>
    </lineage>
</organism>
<dbReference type="RefSeq" id="WP_004817256.1">
    <property type="nucleotide sequence ID" value="NZ_KB849455.1"/>
</dbReference>
<evidence type="ECO:0000313" key="2">
    <source>
        <dbReference type="EMBL" id="ENV18637.1"/>
    </source>
</evidence>
<dbReference type="Proteomes" id="UP000013148">
    <property type="component" value="Unassembled WGS sequence"/>
</dbReference>
<reference evidence="2 3" key="1">
    <citation type="submission" date="2013-02" db="EMBL/GenBank/DDBJ databases">
        <title>The Genome Sequence of Acinetobacter guillouiae NIPH 991.</title>
        <authorList>
            <consortium name="The Broad Institute Genome Sequencing Platform"/>
            <consortium name="The Broad Institute Genome Sequencing Center for Infectious Disease"/>
            <person name="Cerqueira G."/>
            <person name="Feldgarden M."/>
            <person name="Courvalin P."/>
            <person name="Perichon B."/>
            <person name="Grillot-Courvalin C."/>
            <person name="Clermont D."/>
            <person name="Rocha E."/>
            <person name="Yoon E.-J."/>
            <person name="Nemec A."/>
            <person name="Walker B."/>
            <person name="Young S.K."/>
            <person name="Zeng Q."/>
            <person name="Gargeya S."/>
            <person name="Fitzgerald M."/>
            <person name="Haas B."/>
            <person name="Abouelleil A."/>
            <person name="Alvarado L."/>
            <person name="Arachchi H.M."/>
            <person name="Berlin A.M."/>
            <person name="Chapman S.B."/>
            <person name="Dewar J."/>
            <person name="Goldberg J."/>
            <person name="Griggs A."/>
            <person name="Gujja S."/>
            <person name="Hansen M."/>
            <person name="Howarth C."/>
            <person name="Imamovic A."/>
            <person name="Larimer J."/>
            <person name="McCowan C."/>
            <person name="Murphy C."/>
            <person name="Neiman D."/>
            <person name="Pearson M."/>
            <person name="Priest M."/>
            <person name="Roberts A."/>
            <person name="Saif S."/>
            <person name="Shea T."/>
            <person name="Sisk P."/>
            <person name="Sykes S."/>
            <person name="Wortman J."/>
            <person name="Nusbaum C."/>
            <person name="Birren B."/>
        </authorList>
    </citation>
    <scope>NUCLEOTIDE SEQUENCE [LARGE SCALE GENOMIC DNA]</scope>
    <source>
        <strain evidence="2 3">NIPH 991</strain>
    </source>
</reference>
<sequence>MSAYWIAHVTIHNLEQYKQYMALAPLAFEKYNAKFLAKGGNSICMEGKSYERHVIIEFADLETAQACYHSEEYAKARLARQDCADVMISIVESLKSLDL</sequence>
<evidence type="ECO:0000313" key="3">
    <source>
        <dbReference type="Proteomes" id="UP000013148"/>
    </source>
</evidence>
<dbReference type="eggNOG" id="COG5470">
    <property type="taxonomic scope" value="Bacteria"/>
</dbReference>